<organism evidence="2 3">
    <name type="scientific">Petrolisthes cinctipes</name>
    <name type="common">Flat porcelain crab</name>
    <dbReference type="NCBI Taxonomy" id="88211"/>
    <lineage>
        <taxon>Eukaryota</taxon>
        <taxon>Metazoa</taxon>
        <taxon>Ecdysozoa</taxon>
        <taxon>Arthropoda</taxon>
        <taxon>Crustacea</taxon>
        <taxon>Multicrustacea</taxon>
        <taxon>Malacostraca</taxon>
        <taxon>Eumalacostraca</taxon>
        <taxon>Eucarida</taxon>
        <taxon>Decapoda</taxon>
        <taxon>Pleocyemata</taxon>
        <taxon>Anomura</taxon>
        <taxon>Galatheoidea</taxon>
        <taxon>Porcellanidae</taxon>
        <taxon>Petrolisthes</taxon>
    </lineage>
</organism>
<dbReference type="AlphaFoldDB" id="A0AAE1EJ02"/>
<dbReference type="EMBL" id="JAWQEG010008072">
    <property type="protein sequence ID" value="KAK3851036.1"/>
    <property type="molecule type" value="Genomic_DNA"/>
</dbReference>
<evidence type="ECO:0000313" key="3">
    <source>
        <dbReference type="Proteomes" id="UP001286313"/>
    </source>
</evidence>
<protein>
    <submittedName>
        <fullName evidence="2">Uncharacterized protein</fullName>
    </submittedName>
</protein>
<gene>
    <name evidence="2" type="ORF">Pcinc_042283</name>
</gene>
<accession>A0AAE1EJ02</accession>
<sequence length="108" mass="12914">MKRRRDEESKIRDEERKRRDEERKRRDEERKRTDEERKRTDEERKRTDEERKIREGMKMKEASVVGGGKRLKMTGECEFLLRGEASGGLDSFPTSEKRQGLRQGGPLC</sequence>
<comment type="caution">
    <text evidence="2">The sequence shown here is derived from an EMBL/GenBank/DDBJ whole genome shotgun (WGS) entry which is preliminary data.</text>
</comment>
<feature type="compositionally biased region" description="Basic and acidic residues" evidence="1">
    <location>
        <begin position="1"/>
        <end position="61"/>
    </location>
</feature>
<feature type="region of interest" description="Disordered" evidence="1">
    <location>
        <begin position="84"/>
        <end position="108"/>
    </location>
</feature>
<name>A0AAE1EJ02_PETCI</name>
<keyword evidence="3" id="KW-1185">Reference proteome</keyword>
<evidence type="ECO:0000313" key="2">
    <source>
        <dbReference type="EMBL" id="KAK3851036.1"/>
    </source>
</evidence>
<reference evidence="2" key="1">
    <citation type="submission" date="2023-10" db="EMBL/GenBank/DDBJ databases">
        <title>Genome assemblies of two species of porcelain crab, Petrolisthes cinctipes and Petrolisthes manimaculis (Anomura: Porcellanidae).</title>
        <authorList>
            <person name="Angst P."/>
        </authorList>
    </citation>
    <scope>NUCLEOTIDE SEQUENCE</scope>
    <source>
        <strain evidence="2">PB745_01</strain>
        <tissue evidence="2">Gill</tissue>
    </source>
</reference>
<evidence type="ECO:0000256" key="1">
    <source>
        <dbReference type="SAM" id="MobiDB-lite"/>
    </source>
</evidence>
<feature type="region of interest" description="Disordered" evidence="1">
    <location>
        <begin position="1"/>
        <end position="67"/>
    </location>
</feature>
<dbReference type="Proteomes" id="UP001286313">
    <property type="component" value="Unassembled WGS sequence"/>
</dbReference>
<proteinExistence type="predicted"/>